<keyword evidence="3" id="KW-1185">Reference proteome</keyword>
<evidence type="ECO:0000313" key="1">
    <source>
        <dbReference type="EMBL" id="MBB3175394.1"/>
    </source>
</evidence>
<dbReference type="Gene3D" id="3.40.50.11780">
    <property type="match status" value="1"/>
</dbReference>
<comment type="caution">
    <text evidence="2">The sequence shown here is derived from an EMBL/GenBank/DDBJ whole genome shotgun (WGS) entry which is preliminary data.</text>
</comment>
<dbReference type="Proteomes" id="UP000557688">
    <property type="component" value="Unassembled WGS sequence"/>
</dbReference>
<accession>A0A850NPQ6</accession>
<reference evidence="2 4" key="1">
    <citation type="submission" date="2020-06" db="EMBL/GenBank/DDBJ databases">
        <title>Description of novel acetic acid bacteria.</title>
        <authorList>
            <person name="Sombolestani A."/>
        </authorList>
    </citation>
    <scope>NUCLEOTIDE SEQUENCE [LARGE SCALE GENOMIC DNA]</scope>
    <source>
        <strain evidence="2 4">LMG 26838</strain>
    </source>
</reference>
<name>A0A850NPQ6_9PROT</name>
<dbReference type="EMBL" id="JACHXV010000029">
    <property type="protein sequence ID" value="MBB3175394.1"/>
    <property type="molecule type" value="Genomic_DNA"/>
</dbReference>
<dbReference type="AlphaFoldDB" id="A0A850NPQ6"/>
<gene>
    <name evidence="1" type="ORF">FHR90_003249</name>
    <name evidence="2" type="ORF">HUK83_03175</name>
</gene>
<reference evidence="1 3" key="2">
    <citation type="submission" date="2020-08" db="EMBL/GenBank/DDBJ databases">
        <title>Genomic Encyclopedia of Type Strains, Phase III (KMG-III): the genomes of soil and plant-associated and newly described type strains.</title>
        <authorList>
            <person name="Whitman W."/>
        </authorList>
    </citation>
    <scope>NUCLEOTIDE SEQUENCE [LARGE SCALE GENOMIC DNA]</scope>
    <source>
        <strain evidence="1 3">CECT 8088</strain>
    </source>
</reference>
<organism evidence="2 4">
    <name type="scientific">Endobacter medicaginis</name>
    <dbReference type="NCBI Taxonomy" id="1181271"/>
    <lineage>
        <taxon>Bacteria</taxon>
        <taxon>Pseudomonadati</taxon>
        <taxon>Pseudomonadota</taxon>
        <taxon>Alphaproteobacteria</taxon>
        <taxon>Acetobacterales</taxon>
        <taxon>Acetobacteraceae</taxon>
        <taxon>Endobacter</taxon>
    </lineage>
</organism>
<evidence type="ECO:0000313" key="3">
    <source>
        <dbReference type="Proteomes" id="UP000557688"/>
    </source>
</evidence>
<evidence type="ECO:0000313" key="2">
    <source>
        <dbReference type="EMBL" id="NVN29342.1"/>
    </source>
</evidence>
<dbReference type="EMBL" id="JABXXQ010000029">
    <property type="protein sequence ID" value="NVN29342.1"/>
    <property type="molecule type" value="Genomic_DNA"/>
</dbReference>
<protein>
    <submittedName>
        <fullName evidence="2">Phage tail protein</fullName>
    </submittedName>
</protein>
<dbReference type="RefSeq" id="WP_176622065.1">
    <property type="nucleotide sequence ID" value="NZ_JABXXQ010000029.1"/>
</dbReference>
<dbReference type="InterPro" id="IPR052042">
    <property type="entry name" value="Tail_sheath_structural"/>
</dbReference>
<dbReference type="PANTHER" id="PTHR35861:SF1">
    <property type="entry name" value="PHAGE TAIL SHEATH PROTEIN"/>
    <property type="match status" value="1"/>
</dbReference>
<dbReference type="Proteomes" id="UP000565205">
    <property type="component" value="Unassembled WGS sequence"/>
</dbReference>
<dbReference type="PANTHER" id="PTHR35861">
    <property type="match status" value="1"/>
</dbReference>
<sequence length="500" mass="50099">MPILQSGSFNITGLQRPGVYVDVVAPSAAVLSGANTSILGFVGVASWGPLNKPLIAGSLSDAVAALGPVTVRSHDLSTHVAVAALQGASNFRLVRVSDGTDTAASFTLSQADDTADSTLLPVAAGAVNGNSRLISINPVAGTLTALYTGVLGNSISVRVGPGSRKGTWKLVVGISGGIPETYDNLPATGTPTSATYQLTGGADGGVPSTAALLGTDISPRTGLYALRGSGVAVVSIADCTDSSVWTTLSSFALSEGAYAVATTPAGDTIANAVSAKSAAGLDSWAVKLLLGDWLYWLDATNGVTRLVSPAAVAAGELVSLSPEQSSLNKALIGIVGSQHAGLSAAGTLASYADADIGVLESAGIDVISNPSPGGSYWSAQTGHNTSSDSTRNTDAYTGVTNYLARSISGGMGIYVGKPVSTSQLQNIRSTLNSLLSSSTTAGILDATYGRPYSVVCDTSNNPQSQTGVGIVVASVTVRYQGITEKLLVNLNGGATVTVAS</sequence>
<evidence type="ECO:0000313" key="4">
    <source>
        <dbReference type="Proteomes" id="UP000565205"/>
    </source>
</evidence>
<proteinExistence type="predicted"/>